<reference evidence="1" key="1">
    <citation type="submission" date="2020-05" db="EMBL/GenBank/DDBJ databases">
        <title>Large-scale comparative analyses of tick genomes elucidate their genetic diversity and vector capacities.</title>
        <authorList>
            <person name="Jia N."/>
            <person name="Wang J."/>
            <person name="Shi W."/>
            <person name="Du L."/>
            <person name="Sun Y."/>
            <person name="Zhan W."/>
            <person name="Jiang J."/>
            <person name="Wang Q."/>
            <person name="Zhang B."/>
            <person name="Ji P."/>
            <person name="Sakyi L.B."/>
            <person name="Cui X."/>
            <person name="Yuan T."/>
            <person name="Jiang B."/>
            <person name="Yang W."/>
            <person name="Lam T.T.-Y."/>
            <person name="Chang Q."/>
            <person name="Ding S."/>
            <person name="Wang X."/>
            <person name="Zhu J."/>
            <person name="Ruan X."/>
            <person name="Zhao L."/>
            <person name="Wei J."/>
            <person name="Que T."/>
            <person name="Du C."/>
            <person name="Cheng J."/>
            <person name="Dai P."/>
            <person name="Han X."/>
            <person name="Huang E."/>
            <person name="Gao Y."/>
            <person name="Liu J."/>
            <person name="Shao H."/>
            <person name="Ye R."/>
            <person name="Li L."/>
            <person name="Wei W."/>
            <person name="Wang X."/>
            <person name="Wang C."/>
            <person name="Yang T."/>
            <person name="Huo Q."/>
            <person name="Li W."/>
            <person name="Guo W."/>
            <person name="Chen H."/>
            <person name="Zhou L."/>
            <person name="Ni X."/>
            <person name="Tian J."/>
            <person name="Zhou Y."/>
            <person name="Sheng Y."/>
            <person name="Liu T."/>
            <person name="Pan Y."/>
            <person name="Xia L."/>
            <person name="Li J."/>
            <person name="Zhao F."/>
            <person name="Cao W."/>
        </authorList>
    </citation>
    <scope>NUCLEOTIDE SEQUENCE</scope>
    <source>
        <strain evidence="1">Hyas-2018</strain>
    </source>
</reference>
<evidence type="ECO:0000313" key="2">
    <source>
        <dbReference type="Proteomes" id="UP000821845"/>
    </source>
</evidence>
<sequence>MRSAEAGRVEAGGGQRRRDIWDRDRAPGPDGRRWRAGSMMRKRPARGPPGAPALAWRLFWGKARLAMAQLLGGARSAPDLGSRSQRGSRGEHVVAEPVAPSGPAARVPQPAVGHQLAV</sequence>
<gene>
    <name evidence="1" type="ORF">HPB50_007416</name>
</gene>
<organism evidence="1 2">
    <name type="scientific">Hyalomma asiaticum</name>
    <name type="common">Tick</name>
    <dbReference type="NCBI Taxonomy" id="266040"/>
    <lineage>
        <taxon>Eukaryota</taxon>
        <taxon>Metazoa</taxon>
        <taxon>Ecdysozoa</taxon>
        <taxon>Arthropoda</taxon>
        <taxon>Chelicerata</taxon>
        <taxon>Arachnida</taxon>
        <taxon>Acari</taxon>
        <taxon>Parasitiformes</taxon>
        <taxon>Ixodida</taxon>
        <taxon>Ixodoidea</taxon>
        <taxon>Ixodidae</taxon>
        <taxon>Hyalomminae</taxon>
        <taxon>Hyalomma</taxon>
    </lineage>
</organism>
<dbReference type="EMBL" id="CM023481">
    <property type="protein sequence ID" value="KAH6945139.1"/>
    <property type="molecule type" value="Genomic_DNA"/>
</dbReference>
<name>A0ACB7TGI2_HYAAI</name>
<protein>
    <submittedName>
        <fullName evidence="1">Uncharacterized protein</fullName>
    </submittedName>
</protein>
<keyword evidence="2" id="KW-1185">Reference proteome</keyword>
<proteinExistence type="predicted"/>
<dbReference type="Proteomes" id="UP000821845">
    <property type="component" value="Chromosome 1"/>
</dbReference>
<evidence type="ECO:0000313" key="1">
    <source>
        <dbReference type="EMBL" id="KAH6945139.1"/>
    </source>
</evidence>
<comment type="caution">
    <text evidence="1">The sequence shown here is derived from an EMBL/GenBank/DDBJ whole genome shotgun (WGS) entry which is preliminary data.</text>
</comment>
<accession>A0ACB7TGI2</accession>